<feature type="chain" id="PRO_5039332900" evidence="4">
    <location>
        <begin position="27"/>
        <end position="425"/>
    </location>
</feature>
<evidence type="ECO:0000256" key="3">
    <source>
        <dbReference type="ARBA" id="ARBA00022729"/>
    </source>
</evidence>
<dbReference type="Pfam" id="PF01547">
    <property type="entry name" value="SBP_bac_1"/>
    <property type="match status" value="1"/>
</dbReference>
<feature type="signal peptide" evidence="4">
    <location>
        <begin position="1"/>
        <end position="26"/>
    </location>
</feature>
<proteinExistence type="inferred from homology"/>
<reference evidence="5 6" key="1">
    <citation type="submission" date="2018-08" db="EMBL/GenBank/DDBJ databases">
        <title>Sequencing the genomes of 1000 actinobacteria strains.</title>
        <authorList>
            <person name="Klenk H.-P."/>
        </authorList>
    </citation>
    <scope>NUCLEOTIDE SEQUENCE [LARGE SCALE GENOMIC DNA]</scope>
    <source>
        <strain evidence="5 6">DSM 22891</strain>
    </source>
</reference>
<evidence type="ECO:0000313" key="5">
    <source>
        <dbReference type="EMBL" id="REF35806.1"/>
    </source>
</evidence>
<dbReference type="SUPFAM" id="SSF53850">
    <property type="entry name" value="Periplasmic binding protein-like II"/>
    <property type="match status" value="1"/>
</dbReference>
<dbReference type="PROSITE" id="PS51257">
    <property type="entry name" value="PROKAR_LIPOPROTEIN"/>
    <property type="match status" value="1"/>
</dbReference>
<keyword evidence="3 4" id="KW-0732">Signal</keyword>
<comment type="caution">
    <text evidence="5">The sequence shown here is derived from an EMBL/GenBank/DDBJ whole genome shotgun (WGS) entry which is preliminary data.</text>
</comment>
<evidence type="ECO:0000256" key="4">
    <source>
        <dbReference type="SAM" id="SignalP"/>
    </source>
</evidence>
<evidence type="ECO:0000313" key="6">
    <source>
        <dbReference type="Proteomes" id="UP000256485"/>
    </source>
</evidence>
<dbReference type="GO" id="GO:0055052">
    <property type="term" value="C:ATP-binding cassette (ABC) transporter complex, substrate-binding subunit-containing"/>
    <property type="evidence" value="ECO:0007669"/>
    <property type="project" value="TreeGrafter"/>
</dbReference>
<keyword evidence="6" id="KW-1185">Reference proteome</keyword>
<gene>
    <name evidence="5" type="ORF">DFJ64_1198</name>
</gene>
<dbReference type="AlphaFoldDB" id="A0A3D9V339"/>
<dbReference type="EMBL" id="QTUC01000001">
    <property type="protein sequence ID" value="REF35806.1"/>
    <property type="molecule type" value="Genomic_DNA"/>
</dbReference>
<dbReference type="Gene3D" id="3.40.190.10">
    <property type="entry name" value="Periplasmic binding protein-like II"/>
    <property type="match status" value="2"/>
</dbReference>
<comment type="similarity">
    <text evidence="1">Belongs to the bacterial solute-binding protein 1 family.</text>
</comment>
<dbReference type="GO" id="GO:1901982">
    <property type="term" value="F:maltose binding"/>
    <property type="evidence" value="ECO:0007669"/>
    <property type="project" value="TreeGrafter"/>
</dbReference>
<dbReference type="Proteomes" id="UP000256485">
    <property type="component" value="Unassembled WGS sequence"/>
</dbReference>
<evidence type="ECO:0000256" key="1">
    <source>
        <dbReference type="ARBA" id="ARBA00008520"/>
    </source>
</evidence>
<name>A0A3D9V339_THECX</name>
<evidence type="ECO:0000256" key="2">
    <source>
        <dbReference type="ARBA" id="ARBA00022448"/>
    </source>
</evidence>
<sequence length="425" mass="46249">MRQTRSMAVRLSAAIAAGALTLAACGGGGEGSAEGDKTTITFSYLWTGKEGEAIERLIQEFNASQDEIVVKGVSNPDTQAQLAAMSSAKGTFDISDNFGSTVGSWADKGIIEPLDSFIEKDGYDLSDFVPQAMEQMRYDGKIYALPIAMHSIQLLYNKDLLAEAGITEPPTTTDEWAEAIKATTVVDDGKIVQIGWANPDLTTLAFAFGGRWYDESGEPTPTEPGNVEAAQFYVDTVAKPYGAENVQRFTSGFGEYASPQNPFFQGKVAMVTDGEWMSAFIKQYAPDLNWGVAPIPHPPGRDDLAGTTQLSTSTLFIPRNSQNKEAAWEFMKFMLSKEPMLEFTHTLANLPTRTSLLDSDRYDDLPNFDAWLQAAKSENAKVLASLPTTAEYVADLETAFDSITRLKATPEQALAEVARQAKNYG</sequence>
<organism evidence="5 6">
    <name type="scientific">Thermasporomyces composti</name>
    <dbReference type="NCBI Taxonomy" id="696763"/>
    <lineage>
        <taxon>Bacteria</taxon>
        <taxon>Bacillati</taxon>
        <taxon>Actinomycetota</taxon>
        <taxon>Actinomycetes</taxon>
        <taxon>Propionibacteriales</taxon>
        <taxon>Nocardioidaceae</taxon>
        <taxon>Thermasporomyces</taxon>
    </lineage>
</organism>
<dbReference type="PANTHER" id="PTHR30061:SF50">
    <property type="entry name" value="MALTOSE_MALTODEXTRIN-BINDING PERIPLASMIC PROTEIN"/>
    <property type="match status" value="1"/>
</dbReference>
<dbReference type="GO" id="GO:0015768">
    <property type="term" value="P:maltose transport"/>
    <property type="evidence" value="ECO:0007669"/>
    <property type="project" value="TreeGrafter"/>
</dbReference>
<dbReference type="CDD" id="cd14748">
    <property type="entry name" value="PBP2_UgpB"/>
    <property type="match status" value="1"/>
</dbReference>
<accession>A0A3D9V339</accession>
<keyword evidence="2" id="KW-0813">Transport</keyword>
<dbReference type="InterPro" id="IPR006059">
    <property type="entry name" value="SBP"/>
</dbReference>
<dbReference type="GO" id="GO:0042956">
    <property type="term" value="P:maltodextrin transmembrane transport"/>
    <property type="evidence" value="ECO:0007669"/>
    <property type="project" value="TreeGrafter"/>
</dbReference>
<protein>
    <submittedName>
        <fullName evidence="5">Carbohydrate ABC transporter substrate-binding protein (CUT1 family)</fullName>
    </submittedName>
</protein>
<dbReference type="PANTHER" id="PTHR30061">
    <property type="entry name" value="MALTOSE-BINDING PERIPLASMIC PROTEIN"/>
    <property type="match status" value="1"/>
</dbReference>